<feature type="transmembrane region" description="Helical" evidence="6">
    <location>
        <begin position="20"/>
        <end position="46"/>
    </location>
</feature>
<feature type="domain" description="Metallo-beta-lactamase" evidence="7">
    <location>
        <begin position="530"/>
        <end position="729"/>
    </location>
</feature>
<organism evidence="8 9">
    <name type="scientific">Antrihabitans cavernicola</name>
    <dbReference type="NCBI Taxonomy" id="2495913"/>
    <lineage>
        <taxon>Bacteria</taxon>
        <taxon>Bacillati</taxon>
        <taxon>Actinomycetota</taxon>
        <taxon>Actinomycetes</taxon>
        <taxon>Mycobacteriales</taxon>
        <taxon>Nocardiaceae</taxon>
        <taxon>Antrihabitans</taxon>
    </lineage>
</organism>
<dbReference type="InterPro" id="IPR001279">
    <property type="entry name" value="Metallo-B-lactamas"/>
</dbReference>
<feature type="transmembrane region" description="Helical" evidence="6">
    <location>
        <begin position="493"/>
        <end position="511"/>
    </location>
</feature>
<gene>
    <name evidence="8" type="ORF">FOY51_10655</name>
</gene>
<feature type="transmembrane region" description="Helical" evidence="6">
    <location>
        <begin position="373"/>
        <end position="392"/>
    </location>
</feature>
<evidence type="ECO:0000256" key="1">
    <source>
        <dbReference type="ARBA" id="ARBA00004651"/>
    </source>
</evidence>
<evidence type="ECO:0000259" key="7">
    <source>
        <dbReference type="SMART" id="SM00849"/>
    </source>
</evidence>
<feature type="transmembrane region" description="Helical" evidence="6">
    <location>
        <begin position="319"/>
        <end position="337"/>
    </location>
</feature>
<evidence type="ECO:0000313" key="9">
    <source>
        <dbReference type="Proteomes" id="UP000322244"/>
    </source>
</evidence>
<evidence type="ECO:0000256" key="5">
    <source>
        <dbReference type="ARBA" id="ARBA00023136"/>
    </source>
</evidence>
<evidence type="ECO:0000256" key="3">
    <source>
        <dbReference type="ARBA" id="ARBA00022692"/>
    </source>
</evidence>
<sequence>MHPLDIRLAPAAGVCWAATLVGILLGWRAALTTALVLMLFAAAVLARARTRRAAPAVLAVLVIGAGFALSIAWRAHAVATHPLSSTDDGGHATATIVLSDDPKLLRANGGAPFGGGNRVVVHAQLREVRTAGRTIDVGGAVVVLAPADGWLALLPGQRVEVRGRVTEPLHRDLSVATIRATGPPSSVSEAPMLQRFAGAIRHNLSDTATRALGSDSAGLLPGMVVGDTSGMSDELLTDFKVAGLSHLTAVSGANFSILLGAVLLAVRGLTLGPRAGAAIAGVALVLFVVVVRPSPSVLRAAVMGSIGLLALVTGRRKQALPALGGAIIALLALFPSLAVDFGFALSVFATAGLIVLAPSWADWLRARGWPRWAAEMVAVASAAFAVTAPIIVGMSGTVGLVSILANLLVALVVPPVTVLGASAAVLASIWSPPAVLLARMAGPPLWWMVWVARHAAAFPGATMTVPGGLAGASVAAGAVALTIVALRFGITRRLLLAIAIGVAAVLIPVRISNPGWPPAGWIFVACDVGQGDGLVVSTGDGRAVVVDVGPDPSAMRTCLDRLGIHSVALLILSHLHADHITGLAGVLRSRSVAAVALGPMKLPAEGFRSVVETTAEMRTPLLDLAAGDRIDFPSLHLRVLAPLLPQPRDPVEAADSANDQSLVIAADTPAGRLLLTGDVEIAAQESLLRAGVDLHADILKVPHHGSRNTSNAFLAAVKPRLSVISVGADNTFGHPAPGLVSQLESLGSAVARTDRDGDVAVVMTGSGVGVVGSSDRATILS</sequence>
<dbReference type="Pfam" id="PF00753">
    <property type="entry name" value="Lactamase_B"/>
    <property type="match status" value="1"/>
</dbReference>
<comment type="caution">
    <text evidence="8">The sequence shown here is derived from an EMBL/GenBank/DDBJ whole genome shotgun (WGS) entry which is preliminary data.</text>
</comment>
<dbReference type="InterPro" id="IPR035681">
    <property type="entry name" value="ComA-like_MBL"/>
</dbReference>
<accession>A0A5A7SDB3</accession>
<protein>
    <submittedName>
        <fullName evidence="8">DUF4131 domain-containing protein</fullName>
    </submittedName>
</protein>
<proteinExistence type="predicted"/>
<keyword evidence="5 6" id="KW-0472">Membrane</keyword>
<evidence type="ECO:0000256" key="4">
    <source>
        <dbReference type="ARBA" id="ARBA00022989"/>
    </source>
</evidence>
<dbReference type="SUPFAM" id="SSF56281">
    <property type="entry name" value="Metallo-hydrolase/oxidoreductase"/>
    <property type="match status" value="1"/>
</dbReference>
<evidence type="ECO:0000313" key="8">
    <source>
        <dbReference type="EMBL" id="KAA0023172.1"/>
    </source>
</evidence>
<evidence type="ECO:0000256" key="2">
    <source>
        <dbReference type="ARBA" id="ARBA00022475"/>
    </source>
</evidence>
<reference evidence="8 9" key="1">
    <citation type="submission" date="2019-07" db="EMBL/GenBank/DDBJ databases">
        <title>Rhodococcus cavernicolus sp. nov., isolated from a cave.</title>
        <authorList>
            <person name="Lee S.D."/>
        </authorList>
    </citation>
    <scope>NUCLEOTIDE SEQUENCE [LARGE SCALE GENOMIC DNA]</scope>
    <source>
        <strain evidence="8 9">C1-24</strain>
    </source>
</reference>
<dbReference type="PANTHER" id="PTHR30619">
    <property type="entry name" value="DNA INTERNALIZATION/COMPETENCE PROTEIN COMEC/REC2"/>
    <property type="match status" value="1"/>
</dbReference>
<dbReference type="Proteomes" id="UP000322244">
    <property type="component" value="Unassembled WGS sequence"/>
</dbReference>
<feature type="transmembrane region" description="Helical" evidence="6">
    <location>
        <begin position="53"/>
        <end position="73"/>
    </location>
</feature>
<dbReference type="AlphaFoldDB" id="A0A5A7SDB3"/>
<dbReference type="InterPro" id="IPR052159">
    <property type="entry name" value="Competence_DNA_uptake"/>
</dbReference>
<feature type="transmembrane region" description="Helical" evidence="6">
    <location>
        <begin position="296"/>
        <end position="312"/>
    </location>
</feature>
<dbReference type="PANTHER" id="PTHR30619:SF1">
    <property type="entry name" value="RECOMBINATION PROTEIN 2"/>
    <property type="match status" value="1"/>
</dbReference>
<name>A0A5A7SDB3_9NOCA</name>
<feature type="transmembrane region" description="Helical" evidence="6">
    <location>
        <begin position="398"/>
        <end position="427"/>
    </location>
</feature>
<keyword evidence="4 6" id="KW-1133">Transmembrane helix</keyword>
<dbReference type="SMART" id="SM00849">
    <property type="entry name" value="Lactamase_B"/>
    <property type="match status" value="1"/>
</dbReference>
<feature type="transmembrane region" description="Helical" evidence="6">
    <location>
        <begin position="434"/>
        <end position="452"/>
    </location>
</feature>
<dbReference type="Gene3D" id="3.60.15.10">
    <property type="entry name" value="Ribonuclease Z/Hydroxyacylglutathione hydrolase-like"/>
    <property type="match status" value="1"/>
</dbReference>
<dbReference type="OrthoDB" id="7177610at2"/>
<feature type="transmembrane region" description="Helical" evidence="6">
    <location>
        <begin position="343"/>
        <end position="361"/>
    </location>
</feature>
<keyword evidence="2" id="KW-1003">Cell membrane</keyword>
<keyword evidence="9" id="KW-1185">Reference proteome</keyword>
<feature type="transmembrane region" description="Helical" evidence="6">
    <location>
        <begin position="271"/>
        <end position="290"/>
    </location>
</feature>
<keyword evidence="3 6" id="KW-0812">Transmembrane</keyword>
<dbReference type="InterPro" id="IPR036866">
    <property type="entry name" value="RibonucZ/Hydroxyglut_hydro"/>
</dbReference>
<dbReference type="CDD" id="cd07731">
    <property type="entry name" value="ComA-like_MBL-fold"/>
    <property type="match status" value="1"/>
</dbReference>
<evidence type="ECO:0000256" key="6">
    <source>
        <dbReference type="SAM" id="Phobius"/>
    </source>
</evidence>
<dbReference type="Pfam" id="PF13567">
    <property type="entry name" value="DUF4131"/>
    <property type="match status" value="1"/>
</dbReference>
<feature type="transmembrane region" description="Helical" evidence="6">
    <location>
        <begin position="241"/>
        <end position="264"/>
    </location>
</feature>
<dbReference type="EMBL" id="VLNY01000004">
    <property type="protein sequence ID" value="KAA0023172.1"/>
    <property type="molecule type" value="Genomic_DNA"/>
</dbReference>
<dbReference type="NCBIfam" id="TIGR00360">
    <property type="entry name" value="ComEC_N-term"/>
    <property type="match status" value="1"/>
</dbReference>
<dbReference type="InterPro" id="IPR025405">
    <property type="entry name" value="DUF4131"/>
</dbReference>
<comment type="subcellular location">
    <subcellularLocation>
        <location evidence="1">Cell membrane</location>
        <topology evidence="1">Multi-pass membrane protein</topology>
    </subcellularLocation>
</comment>
<dbReference type="InterPro" id="IPR004477">
    <property type="entry name" value="ComEC_N"/>
</dbReference>
<feature type="transmembrane region" description="Helical" evidence="6">
    <location>
        <begin position="464"/>
        <end position="486"/>
    </location>
</feature>
<dbReference type="Pfam" id="PF03772">
    <property type="entry name" value="Competence"/>
    <property type="match status" value="1"/>
</dbReference>
<dbReference type="GO" id="GO:0005886">
    <property type="term" value="C:plasma membrane"/>
    <property type="evidence" value="ECO:0007669"/>
    <property type="project" value="UniProtKB-SubCell"/>
</dbReference>